<evidence type="ECO:0000256" key="7">
    <source>
        <dbReference type="ARBA" id="ARBA00023295"/>
    </source>
</evidence>
<keyword evidence="5" id="KW-0136">Cellulose degradation</keyword>
<evidence type="ECO:0000256" key="11">
    <source>
        <dbReference type="PROSITE-ProRule" id="PRU10055"/>
    </source>
</evidence>
<keyword evidence="7 12" id="KW-0326">Glycosidase</keyword>
<dbReference type="GO" id="GO:0008422">
    <property type="term" value="F:beta-glucosidase activity"/>
    <property type="evidence" value="ECO:0007669"/>
    <property type="project" value="UniProtKB-EC"/>
</dbReference>
<dbReference type="InterPro" id="IPR017736">
    <property type="entry name" value="Glyco_hydro_1_beta-glucosidase"/>
</dbReference>
<feature type="binding site" evidence="10">
    <location>
        <position position="407"/>
    </location>
    <ligand>
        <name>substrate</name>
    </ligand>
</feature>
<dbReference type="NCBIfam" id="TIGR03356">
    <property type="entry name" value="BGL"/>
    <property type="match status" value="1"/>
</dbReference>
<feature type="binding site" evidence="10">
    <location>
        <position position="122"/>
    </location>
    <ligand>
        <name>substrate</name>
    </ligand>
</feature>
<dbReference type="Pfam" id="PF00232">
    <property type="entry name" value="Glyco_hydro_1"/>
    <property type="match status" value="1"/>
</dbReference>
<evidence type="ECO:0000256" key="10">
    <source>
        <dbReference type="PIRSR" id="PIRSR617736-2"/>
    </source>
</evidence>
<dbReference type="InterPro" id="IPR033132">
    <property type="entry name" value="GH_1_N_CS"/>
</dbReference>
<dbReference type="Gene3D" id="3.20.20.80">
    <property type="entry name" value="Glycosidases"/>
    <property type="match status" value="1"/>
</dbReference>
<dbReference type="InterPro" id="IPR018120">
    <property type="entry name" value="Glyco_hydro_1_AS"/>
</dbReference>
<dbReference type="AlphaFoldDB" id="A0A9D2R3F2"/>
<evidence type="ECO:0000256" key="5">
    <source>
        <dbReference type="ARBA" id="ARBA00023001"/>
    </source>
</evidence>
<evidence type="ECO:0000256" key="4">
    <source>
        <dbReference type="ARBA" id="ARBA00022801"/>
    </source>
</evidence>
<dbReference type="Proteomes" id="UP000823851">
    <property type="component" value="Unassembled WGS sequence"/>
</dbReference>
<keyword evidence="8" id="KW-0624">Polysaccharide degradation</keyword>
<dbReference type="GO" id="GO:0005829">
    <property type="term" value="C:cytosol"/>
    <property type="evidence" value="ECO:0007669"/>
    <property type="project" value="TreeGrafter"/>
</dbReference>
<feature type="binding site" evidence="10">
    <location>
        <begin position="414"/>
        <end position="415"/>
    </location>
    <ligand>
        <name>substrate</name>
    </ligand>
</feature>
<dbReference type="PRINTS" id="PR00131">
    <property type="entry name" value="GLHYDRLASE1"/>
</dbReference>
<dbReference type="GO" id="GO:0030245">
    <property type="term" value="P:cellulose catabolic process"/>
    <property type="evidence" value="ECO:0007669"/>
    <property type="project" value="UniProtKB-KW"/>
</dbReference>
<comment type="similarity">
    <text evidence="2 12">Belongs to the glycosyl hydrolase 1 family.</text>
</comment>
<name>A0A9D2R3F2_9FIRM</name>
<evidence type="ECO:0000256" key="9">
    <source>
        <dbReference type="PIRSR" id="PIRSR617736-1"/>
    </source>
</evidence>
<organism evidence="13 14">
    <name type="scientific">Candidatus Eisenbergiella stercorigallinarum</name>
    <dbReference type="NCBI Taxonomy" id="2838557"/>
    <lineage>
        <taxon>Bacteria</taxon>
        <taxon>Bacillati</taxon>
        <taxon>Bacillota</taxon>
        <taxon>Clostridia</taxon>
        <taxon>Lachnospirales</taxon>
        <taxon>Lachnospiraceae</taxon>
        <taxon>Eisenbergiella</taxon>
    </lineage>
</organism>
<dbReference type="PANTHER" id="PTHR10353:SF36">
    <property type="entry name" value="LP05116P"/>
    <property type="match status" value="1"/>
</dbReference>
<dbReference type="FunFam" id="3.20.20.80:FF:000004">
    <property type="entry name" value="Beta-glucosidase 6-phospho-beta-glucosidase"/>
    <property type="match status" value="1"/>
</dbReference>
<dbReference type="InterPro" id="IPR001360">
    <property type="entry name" value="Glyco_hydro_1"/>
</dbReference>
<evidence type="ECO:0000256" key="8">
    <source>
        <dbReference type="ARBA" id="ARBA00023326"/>
    </source>
</evidence>
<dbReference type="PANTHER" id="PTHR10353">
    <property type="entry name" value="GLYCOSYL HYDROLASE"/>
    <property type="match status" value="1"/>
</dbReference>
<dbReference type="PROSITE" id="PS00653">
    <property type="entry name" value="GLYCOSYL_HYDROL_F1_2"/>
    <property type="match status" value="1"/>
</dbReference>
<dbReference type="EC" id="3.2.1.21" evidence="3 12"/>
<dbReference type="PROSITE" id="PS00572">
    <property type="entry name" value="GLYCOSYL_HYDROL_F1_1"/>
    <property type="match status" value="1"/>
</dbReference>
<reference evidence="13" key="1">
    <citation type="journal article" date="2021" name="PeerJ">
        <title>Extensive microbial diversity within the chicken gut microbiome revealed by metagenomics and culture.</title>
        <authorList>
            <person name="Gilroy R."/>
            <person name="Ravi A."/>
            <person name="Getino M."/>
            <person name="Pursley I."/>
            <person name="Horton D.L."/>
            <person name="Alikhan N.F."/>
            <person name="Baker D."/>
            <person name="Gharbi K."/>
            <person name="Hall N."/>
            <person name="Watson M."/>
            <person name="Adriaenssens E.M."/>
            <person name="Foster-Nyarko E."/>
            <person name="Jarju S."/>
            <person name="Secka A."/>
            <person name="Antonio M."/>
            <person name="Oren A."/>
            <person name="Chaudhuri R.R."/>
            <person name="La Ragione R."/>
            <person name="Hildebrand F."/>
            <person name="Pallen M.J."/>
        </authorList>
    </citation>
    <scope>NUCLEOTIDE SEQUENCE</scope>
    <source>
        <strain evidence="13">ChiHjej8B7-25341</strain>
    </source>
</reference>
<accession>A0A9D2R3F2</accession>
<reference evidence="13" key="2">
    <citation type="submission" date="2021-04" db="EMBL/GenBank/DDBJ databases">
        <authorList>
            <person name="Gilroy R."/>
        </authorList>
    </citation>
    <scope>NUCLEOTIDE SEQUENCE</scope>
    <source>
        <strain evidence="13">ChiHjej8B7-25341</strain>
    </source>
</reference>
<proteinExistence type="inferred from homology"/>
<evidence type="ECO:0000256" key="12">
    <source>
        <dbReference type="RuleBase" id="RU361175"/>
    </source>
</evidence>
<feature type="binding site" evidence="10">
    <location>
        <position position="21"/>
    </location>
    <ligand>
        <name>substrate</name>
    </ligand>
</feature>
<gene>
    <name evidence="13" type="ORF">H9912_13140</name>
</gene>
<dbReference type="EMBL" id="DWUW01000373">
    <property type="protein sequence ID" value="HJD32868.1"/>
    <property type="molecule type" value="Genomic_DNA"/>
</dbReference>
<evidence type="ECO:0000313" key="13">
    <source>
        <dbReference type="EMBL" id="HJD32868.1"/>
    </source>
</evidence>
<evidence type="ECO:0000313" key="14">
    <source>
        <dbReference type="Proteomes" id="UP000823851"/>
    </source>
</evidence>
<dbReference type="InterPro" id="IPR017853">
    <property type="entry name" value="GH"/>
</dbReference>
<keyword evidence="6" id="KW-0119">Carbohydrate metabolism</keyword>
<sequence>MEENRRFPENFVWGAASSAYQAEGAYRADGKGLSVWDVYTHEPGHIFNGDTGDVACDQYEKFDTDLTIMKELGLQAYRFSINWPRVIPDGCGQVNEKGLDFYDRMVERLLENDIIPYITLFHWELPYGLYLKGGWLNRDIVQYFAEYVSVVIRRLSDRVRFWITENEPQCYIGAALHGGGHAPGLKVGEKDIFLAAHHSLLAHGSAVEVIRETAKTASVIGYAPASWHLWSPVSDLPEDIEACRRETFRAGDDPVGATSWWLDPVILGRYPETAGYPYEKYLPEIRPEDMKMISQPIDFIGMNVYQTYRGKADGEGNCVTVKALPGAAQTNAGWPVTPEALYWGPRFYWERYHKKLYITENGLSNQDWVSLDGKVHDPQRIDFLRRYLRKLREAVREGIPVEGYFHWALTDNFEWASGYSNRFGLVYTDFASQERIIKDSGQWYSRVISSNGEII</sequence>
<feature type="active site" description="Nucleophile" evidence="9 11">
    <location>
        <position position="360"/>
    </location>
</feature>
<comment type="catalytic activity">
    <reaction evidence="1 12">
        <text>Hydrolysis of terminal, non-reducing beta-D-glucosyl residues with release of beta-D-glucose.</text>
        <dbReference type="EC" id="3.2.1.21"/>
    </reaction>
</comment>
<evidence type="ECO:0000256" key="6">
    <source>
        <dbReference type="ARBA" id="ARBA00023277"/>
    </source>
</evidence>
<evidence type="ECO:0000256" key="2">
    <source>
        <dbReference type="ARBA" id="ARBA00010838"/>
    </source>
</evidence>
<keyword evidence="4 12" id="KW-0378">Hydrolase</keyword>
<feature type="binding site" evidence="10">
    <location>
        <position position="166"/>
    </location>
    <ligand>
        <name>substrate</name>
    </ligand>
</feature>
<evidence type="ECO:0000256" key="1">
    <source>
        <dbReference type="ARBA" id="ARBA00000448"/>
    </source>
</evidence>
<dbReference type="SUPFAM" id="SSF51445">
    <property type="entry name" value="(Trans)glycosidases"/>
    <property type="match status" value="1"/>
</dbReference>
<protein>
    <recommendedName>
        <fullName evidence="3 12">Beta-glucosidase</fullName>
        <ecNumber evidence="3 12">3.2.1.21</ecNumber>
    </recommendedName>
</protein>
<evidence type="ECO:0000256" key="3">
    <source>
        <dbReference type="ARBA" id="ARBA00012744"/>
    </source>
</evidence>
<comment type="caution">
    <text evidence="13">The sequence shown here is derived from an EMBL/GenBank/DDBJ whole genome shotgun (WGS) entry which is preliminary data.</text>
</comment>
<feature type="active site" description="Proton donor" evidence="9">
    <location>
        <position position="167"/>
    </location>
</feature>
<feature type="binding site" evidence="10">
    <location>
        <position position="305"/>
    </location>
    <ligand>
        <name>substrate</name>
    </ligand>
</feature>